<dbReference type="AlphaFoldDB" id="A0A934S7F9"/>
<dbReference type="GO" id="GO:0016788">
    <property type="term" value="F:hydrolase activity, acting on ester bonds"/>
    <property type="evidence" value="ECO:0007669"/>
    <property type="project" value="InterPro"/>
</dbReference>
<dbReference type="Pfam" id="PF01026">
    <property type="entry name" value="TatD_DNase"/>
    <property type="match status" value="1"/>
</dbReference>
<dbReference type="RefSeq" id="WP_200269922.1">
    <property type="nucleotide sequence ID" value="NZ_JAENIJ010000012.1"/>
</dbReference>
<name>A0A934S7F9_9BACT</name>
<dbReference type="EMBL" id="JAENIJ010000012">
    <property type="protein sequence ID" value="MBK1882614.1"/>
    <property type="molecule type" value="Genomic_DNA"/>
</dbReference>
<feature type="binding site" evidence="1">
    <location>
        <position position="8"/>
    </location>
    <ligand>
        <name>a divalent metal cation</name>
        <dbReference type="ChEBI" id="CHEBI:60240"/>
        <label>1</label>
    </ligand>
</feature>
<dbReference type="PANTHER" id="PTHR47176:SF1">
    <property type="entry name" value="OS04G0577500 PROTEIN"/>
    <property type="match status" value="1"/>
</dbReference>
<dbReference type="Gene3D" id="3.20.20.140">
    <property type="entry name" value="Metal-dependent hydrolases"/>
    <property type="match status" value="1"/>
</dbReference>
<dbReference type="SUPFAM" id="SSF51556">
    <property type="entry name" value="Metallo-dependent hydrolases"/>
    <property type="match status" value="1"/>
</dbReference>
<dbReference type="CDD" id="cd01310">
    <property type="entry name" value="TatD_DNAse"/>
    <property type="match status" value="1"/>
</dbReference>
<dbReference type="PIRSF" id="PIRSF005902">
    <property type="entry name" value="DNase_TatD"/>
    <property type="match status" value="1"/>
</dbReference>
<evidence type="ECO:0000313" key="3">
    <source>
        <dbReference type="Proteomes" id="UP000603141"/>
    </source>
</evidence>
<accession>A0A934S7F9</accession>
<keyword evidence="1" id="KW-0479">Metal-binding</keyword>
<feature type="binding site" evidence="1">
    <location>
        <position position="130"/>
    </location>
    <ligand>
        <name>a divalent metal cation</name>
        <dbReference type="ChEBI" id="CHEBI:60240"/>
        <label>2</label>
    </ligand>
</feature>
<dbReference type="Proteomes" id="UP000603141">
    <property type="component" value="Unassembled WGS sequence"/>
</dbReference>
<feature type="binding site" evidence="1">
    <location>
        <position position="154"/>
    </location>
    <ligand>
        <name>a divalent metal cation</name>
        <dbReference type="ChEBI" id="CHEBI:60240"/>
        <label>2</label>
    </ligand>
</feature>
<sequence>MNGWIDAHNHLQDSRLGNAEPLIAEMRRSGIRQCVVNATCEADWEKVENLRLAHPGLISAAFGIHPWKADTATDGWQQRLGDLLQQHPSASIGECGLDRWIASPDLRIQRAIFTDQLRIAHEMDRAVTIHSLKAWEPLFEVFQDQPPPSRFLMHSFNGSIEIAERLLPMGAYFSFSGYFLQSRKAKVVEVFRKLPADRILIETDAPDMLPPDEFIRFPLPEQHNHPANLVAIAEGLAAQLGWSCADLAEITSSNAQRLFSATS</sequence>
<gene>
    <name evidence="2" type="ORF">JIN85_09315</name>
</gene>
<reference evidence="2" key="1">
    <citation type="submission" date="2021-01" db="EMBL/GenBank/DDBJ databases">
        <title>Modified the classification status of verrucomicrobia.</title>
        <authorList>
            <person name="Feng X."/>
        </authorList>
    </citation>
    <scope>NUCLEOTIDE SEQUENCE</scope>
    <source>
        <strain evidence="2">KCTC 22041</strain>
    </source>
</reference>
<protein>
    <submittedName>
        <fullName evidence="2">TatD family hydrolase</fullName>
    </submittedName>
</protein>
<dbReference type="GO" id="GO:0046872">
    <property type="term" value="F:metal ion binding"/>
    <property type="evidence" value="ECO:0007669"/>
    <property type="project" value="UniProtKB-KW"/>
</dbReference>
<evidence type="ECO:0000256" key="1">
    <source>
        <dbReference type="PIRSR" id="PIRSR005902-1"/>
    </source>
</evidence>
<feature type="binding site" evidence="1">
    <location>
        <position position="94"/>
    </location>
    <ligand>
        <name>a divalent metal cation</name>
        <dbReference type="ChEBI" id="CHEBI:60240"/>
        <label>1</label>
    </ligand>
</feature>
<feature type="binding site" evidence="1">
    <location>
        <position position="10"/>
    </location>
    <ligand>
        <name>a divalent metal cation</name>
        <dbReference type="ChEBI" id="CHEBI:60240"/>
        <label>1</label>
    </ligand>
</feature>
<organism evidence="2 3">
    <name type="scientific">Luteolibacter pohnpeiensis</name>
    <dbReference type="NCBI Taxonomy" id="454153"/>
    <lineage>
        <taxon>Bacteria</taxon>
        <taxon>Pseudomonadati</taxon>
        <taxon>Verrucomicrobiota</taxon>
        <taxon>Verrucomicrobiia</taxon>
        <taxon>Verrucomicrobiales</taxon>
        <taxon>Verrucomicrobiaceae</taxon>
        <taxon>Luteolibacter</taxon>
    </lineage>
</organism>
<dbReference type="PANTHER" id="PTHR47176">
    <property type="entry name" value="OSJNBA0020J04.13 PROTEIN"/>
    <property type="match status" value="1"/>
</dbReference>
<comment type="caution">
    <text evidence="2">The sequence shown here is derived from an EMBL/GenBank/DDBJ whole genome shotgun (WGS) entry which is preliminary data.</text>
</comment>
<dbReference type="InterPro" id="IPR032466">
    <property type="entry name" value="Metal_Hydrolase"/>
</dbReference>
<evidence type="ECO:0000313" key="2">
    <source>
        <dbReference type="EMBL" id="MBK1882614.1"/>
    </source>
</evidence>
<keyword evidence="2" id="KW-0378">Hydrolase</keyword>
<keyword evidence="3" id="KW-1185">Reference proteome</keyword>
<dbReference type="InterPro" id="IPR001130">
    <property type="entry name" value="TatD-like"/>
</dbReference>
<proteinExistence type="predicted"/>
<feature type="binding site" evidence="1">
    <location>
        <position position="204"/>
    </location>
    <ligand>
        <name>a divalent metal cation</name>
        <dbReference type="ChEBI" id="CHEBI:60240"/>
        <label>1</label>
    </ligand>
</feature>